<name>A0A7S0BFU3_9RHOD</name>
<dbReference type="InterPro" id="IPR010684">
    <property type="entry name" value="RNA_pol_II_trans_fac_SIII_A"/>
</dbReference>
<organism evidence="2">
    <name type="scientific">Rhodosorus marinus</name>
    <dbReference type="NCBI Taxonomy" id="101924"/>
    <lineage>
        <taxon>Eukaryota</taxon>
        <taxon>Rhodophyta</taxon>
        <taxon>Stylonematophyceae</taxon>
        <taxon>Stylonematales</taxon>
        <taxon>Stylonemataceae</taxon>
        <taxon>Rhodosorus</taxon>
    </lineage>
</organism>
<evidence type="ECO:0008006" key="3">
    <source>
        <dbReference type="Google" id="ProtNLM"/>
    </source>
</evidence>
<dbReference type="GO" id="GO:0006368">
    <property type="term" value="P:transcription elongation by RNA polymerase II"/>
    <property type="evidence" value="ECO:0007669"/>
    <property type="project" value="InterPro"/>
</dbReference>
<dbReference type="Pfam" id="PF06881">
    <property type="entry name" value="Elongin_A"/>
    <property type="match status" value="1"/>
</dbReference>
<dbReference type="AlphaFoldDB" id="A0A7S0BFU3"/>
<reference evidence="2" key="1">
    <citation type="submission" date="2021-01" db="EMBL/GenBank/DDBJ databases">
        <authorList>
            <person name="Corre E."/>
            <person name="Pelletier E."/>
            <person name="Niang G."/>
            <person name="Scheremetjew M."/>
            <person name="Finn R."/>
            <person name="Kale V."/>
            <person name="Holt S."/>
            <person name="Cochrane G."/>
            <person name="Meng A."/>
            <person name="Brown T."/>
            <person name="Cohen L."/>
        </authorList>
    </citation>
    <scope>NUCLEOTIDE SEQUENCE</scope>
    <source>
        <strain evidence="2">UTEX LB 2760</strain>
    </source>
</reference>
<evidence type="ECO:0000313" key="2">
    <source>
        <dbReference type="EMBL" id="CAD8392979.1"/>
    </source>
</evidence>
<dbReference type="EMBL" id="HBEK01005324">
    <property type="protein sequence ID" value="CAD8392979.1"/>
    <property type="molecule type" value="Transcribed_RNA"/>
</dbReference>
<dbReference type="Gene3D" id="6.10.250.3180">
    <property type="match status" value="1"/>
</dbReference>
<feature type="region of interest" description="Disordered" evidence="1">
    <location>
        <begin position="94"/>
        <end position="121"/>
    </location>
</feature>
<feature type="region of interest" description="Disordered" evidence="1">
    <location>
        <begin position="27"/>
        <end position="55"/>
    </location>
</feature>
<gene>
    <name evidence="2" type="ORF">RMAR0315_LOCUS2964</name>
</gene>
<dbReference type="GO" id="GO:0070449">
    <property type="term" value="C:elongin complex"/>
    <property type="evidence" value="ECO:0007669"/>
    <property type="project" value="InterPro"/>
</dbReference>
<evidence type="ECO:0000256" key="1">
    <source>
        <dbReference type="SAM" id="MobiDB-lite"/>
    </source>
</evidence>
<proteinExistence type="predicted"/>
<protein>
    <recommendedName>
        <fullName evidence="3">Elongin-A</fullName>
    </recommendedName>
</protein>
<sequence length="400" mass="45489">MKVEVLAAYLEDSVGAEELVRKQTWETGPGVKDDQLGSDDFCPTRSTDLNDEDIFGSSVSRRSSYDISQRRNSGTPLNDEDIFGTAFAAPTRRYDMTTSPTGRSPGAAHGPRRPPKNLNSGMQEFALGGRQRPDSVGLEKRERRFEPTLGKRASEHARRLDYACPRNEASPTPLRRADVGRKLLKKRRSEPPHTRNSNFPTAAPIVNDSVRSDSTVYGIPRHREKVAEAFGTVAWRLDHANNDDDVSPTSLAELCWRRAVSHSNKFGYLGGIPDDYVIILLQNVTVESLKHIEQLNPLNIRACDAAWSRIIEEKYGVKELAPRYSHWREFHDEKEREKEDRLQAAARRLRESARQSSNPNRPKIAILSRPLPVHKRVRASSLSKIQRLRREIRSQRFTRH</sequence>
<feature type="region of interest" description="Disordered" evidence="1">
    <location>
        <begin position="186"/>
        <end position="205"/>
    </location>
</feature>
<accession>A0A7S0BFU3</accession>